<comment type="caution">
    <text evidence="2">The sequence shown here is derived from an EMBL/GenBank/DDBJ whole genome shotgun (WGS) entry which is preliminary data.</text>
</comment>
<dbReference type="AlphaFoldDB" id="A0AAD8KBP1"/>
<feature type="region of interest" description="Disordered" evidence="1">
    <location>
        <begin position="208"/>
        <end position="234"/>
    </location>
</feature>
<evidence type="ECO:0000313" key="2">
    <source>
        <dbReference type="EMBL" id="KAK1419932.1"/>
    </source>
</evidence>
<dbReference type="Proteomes" id="UP001229421">
    <property type="component" value="Unassembled WGS sequence"/>
</dbReference>
<reference evidence="2" key="1">
    <citation type="journal article" date="2023" name="bioRxiv">
        <title>Improved chromosome-level genome assembly for marigold (Tagetes erecta).</title>
        <authorList>
            <person name="Jiang F."/>
            <person name="Yuan L."/>
            <person name="Wang S."/>
            <person name="Wang H."/>
            <person name="Xu D."/>
            <person name="Wang A."/>
            <person name="Fan W."/>
        </authorList>
    </citation>
    <scope>NUCLEOTIDE SEQUENCE</scope>
    <source>
        <strain evidence="2">WSJ</strain>
        <tissue evidence="2">Leaf</tissue>
    </source>
</reference>
<evidence type="ECO:0000256" key="1">
    <source>
        <dbReference type="SAM" id="MobiDB-lite"/>
    </source>
</evidence>
<feature type="compositionally biased region" description="Basic and acidic residues" evidence="1">
    <location>
        <begin position="217"/>
        <end position="226"/>
    </location>
</feature>
<organism evidence="2 3">
    <name type="scientific">Tagetes erecta</name>
    <name type="common">African marigold</name>
    <dbReference type="NCBI Taxonomy" id="13708"/>
    <lineage>
        <taxon>Eukaryota</taxon>
        <taxon>Viridiplantae</taxon>
        <taxon>Streptophyta</taxon>
        <taxon>Embryophyta</taxon>
        <taxon>Tracheophyta</taxon>
        <taxon>Spermatophyta</taxon>
        <taxon>Magnoliopsida</taxon>
        <taxon>eudicotyledons</taxon>
        <taxon>Gunneridae</taxon>
        <taxon>Pentapetalae</taxon>
        <taxon>asterids</taxon>
        <taxon>campanulids</taxon>
        <taxon>Asterales</taxon>
        <taxon>Asteraceae</taxon>
        <taxon>Asteroideae</taxon>
        <taxon>Heliantheae alliance</taxon>
        <taxon>Tageteae</taxon>
        <taxon>Tagetes</taxon>
    </lineage>
</organism>
<name>A0AAD8KBP1_TARER</name>
<keyword evidence="3" id="KW-1185">Reference proteome</keyword>
<protein>
    <submittedName>
        <fullName evidence="2">Uncharacterized protein</fullName>
    </submittedName>
</protein>
<accession>A0AAD8KBP1</accession>
<evidence type="ECO:0000313" key="3">
    <source>
        <dbReference type="Proteomes" id="UP001229421"/>
    </source>
</evidence>
<proteinExistence type="predicted"/>
<sequence length="234" mass="25859">MYGKTNVTKGYPPYTNIPAQRGGYDTSYAVENKTKTLERVRDFVGSPSKVELLKEYVHSPSVSPKFPPKNHYEDYEPKKYGLDYENSSEPVGSNKHLFASPTRGYASEGSNKIGSGFGLAGSRIVKNGNFSGLNKSGQTVGPTTRHPLTTSSNIINEGLGLLEESVYFSPRADPRRRGVLDDLSTRAQPLEPQKRYALPAFVAKANETRQNFTKTRSPIDSHDAARSYRGSFMP</sequence>
<dbReference type="EMBL" id="JAUHHV010000007">
    <property type="protein sequence ID" value="KAK1419932.1"/>
    <property type="molecule type" value="Genomic_DNA"/>
</dbReference>
<gene>
    <name evidence="2" type="ORF">QVD17_29376</name>
</gene>